<accession>A0A812LXZ0</accession>
<dbReference type="InterPro" id="IPR027417">
    <property type="entry name" value="P-loop_NTPase"/>
</dbReference>
<evidence type="ECO:0000313" key="1">
    <source>
        <dbReference type="EMBL" id="CAE7248952.1"/>
    </source>
</evidence>
<reference evidence="1" key="1">
    <citation type="submission" date="2021-02" db="EMBL/GenBank/DDBJ databases">
        <authorList>
            <person name="Dougan E. K."/>
            <person name="Rhodes N."/>
            <person name="Thang M."/>
            <person name="Chan C."/>
        </authorList>
    </citation>
    <scope>NUCLEOTIDE SEQUENCE</scope>
</reference>
<organism evidence="1 2">
    <name type="scientific">Symbiodinium necroappetens</name>
    <dbReference type="NCBI Taxonomy" id="1628268"/>
    <lineage>
        <taxon>Eukaryota</taxon>
        <taxon>Sar</taxon>
        <taxon>Alveolata</taxon>
        <taxon>Dinophyceae</taxon>
        <taxon>Suessiales</taxon>
        <taxon>Symbiodiniaceae</taxon>
        <taxon>Symbiodinium</taxon>
    </lineage>
</organism>
<gene>
    <name evidence="1" type="ORF">SNEC2469_LOCUS5029</name>
</gene>
<dbReference type="SUPFAM" id="SSF52540">
    <property type="entry name" value="P-loop containing nucleoside triphosphate hydrolases"/>
    <property type="match status" value="1"/>
</dbReference>
<dbReference type="PANTHER" id="PTHR10285">
    <property type="entry name" value="URIDINE KINASE"/>
    <property type="match status" value="1"/>
</dbReference>
<evidence type="ECO:0000313" key="2">
    <source>
        <dbReference type="Proteomes" id="UP000601435"/>
    </source>
</evidence>
<dbReference type="Proteomes" id="UP000601435">
    <property type="component" value="Unassembled WGS sequence"/>
</dbReference>
<proteinExistence type="predicted"/>
<protein>
    <submittedName>
        <fullName evidence="1">Uncharacterized protein</fullName>
    </submittedName>
</protein>
<dbReference type="OrthoDB" id="420315at2759"/>
<name>A0A812LXZ0_9DINO</name>
<dbReference type="Pfam" id="PF02157">
    <property type="entry name" value="Man-6-P_recep"/>
    <property type="match status" value="1"/>
</dbReference>
<sequence>MDTPLTSTAQPQCMLQTVDQAFYCGLLCQADAQCPSGASCRKVGTQGVGLCIHPLSFADWARLSTRVKLAIGFPSAPSGSPAGSKGFQVAKAYSALQSLKRRYAISDGDADVLTVKEMLAAASLPLGLAEREQQALTGLTSMVKKAIEQGNAKTGLVSEVSSDLKFFGNNVVAGPSGWEREAESVVWNVEHIENYGAATGLLRGVIELGLIYLVCGALYKYQMHGAQGLQLIPHLEFWMDYPTLVADGVQYSKVLLSQFGGKADSGFESAALSPVFSGLTARKPQLEDVECRGAPFSKYLYRKPLRPLIGSNGFKASTTQLSTGSGGPKLSIGFAIGGPSGSGKSTLAQKLAEQLQACVVHQDHYFLKTFVRYRDRVDDTFEGPENVDWPRLREDVMWHLQQTAVVAEGHLLAMDKELVSAAKLCVILRCTAEVCRGRRLNRRHRQEEELEELGDYIDKFVWPSFLQYGQPALTSLEKFCCLDATAVPEKVR</sequence>
<dbReference type="EMBL" id="CAJNJA010009642">
    <property type="protein sequence ID" value="CAE7248952.1"/>
    <property type="molecule type" value="Genomic_DNA"/>
</dbReference>
<dbReference type="InterPro" id="IPR028927">
    <property type="entry name" value="Man-6-P_rcpt"/>
</dbReference>
<comment type="caution">
    <text evidence="1">The sequence shown here is derived from an EMBL/GenBank/DDBJ whole genome shotgun (WGS) entry which is preliminary data.</text>
</comment>
<dbReference type="AlphaFoldDB" id="A0A812LXZ0"/>
<dbReference type="Gene3D" id="3.40.50.300">
    <property type="entry name" value="P-loop containing nucleotide triphosphate hydrolases"/>
    <property type="match status" value="1"/>
</dbReference>
<dbReference type="Pfam" id="PF13238">
    <property type="entry name" value="AAA_18"/>
    <property type="match status" value="1"/>
</dbReference>
<keyword evidence="2" id="KW-1185">Reference proteome</keyword>